<dbReference type="OrthoDB" id="1257259at2"/>
<dbReference type="EMBL" id="MBTF01000009">
    <property type="protein sequence ID" value="OOQ60166.1"/>
    <property type="molecule type" value="Genomic_DNA"/>
</dbReference>
<reference evidence="1 2" key="1">
    <citation type="submission" date="2016-07" db="EMBL/GenBank/DDBJ databases">
        <title>Genomic analysis of zinc-resistant bacterium Mucilaginibacter pedocola TBZ30.</title>
        <authorList>
            <person name="Huang J."/>
            <person name="Tang J."/>
        </authorList>
    </citation>
    <scope>NUCLEOTIDE SEQUENCE [LARGE SCALE GENOMIC DNA]</scope>
    <source>
        <strain evidence="1 2">TBZ30</strain>
    </source>
</reference>
<name>A0A1S9PGT0_9SPHI</name>
<dbReference type="AlphaFoldDB" id="A0A1S9PGT0"/>
<dbReference type="RefSeq" id="WP_078347946.1">
    <property type="nucleotide sequence ID" value="NZ_MBTF01000009.1"/>
</dbReference>
<protein>
    <submittedName>
        <fullName evidence="1">Uncharacterized protein</fullName>
    </submittedName>
</protein>
<evidence type="ECO:0000313" key="2">
    <source>
        <dbReference type="Proteomes" id="UP000189739"/>
    </source>
</evidence>
<accession>A0A1S9PGT0</accession>
<dbReference type="Proteomes" id="UP000189739">
    <property type="component" value="Unassembled WGS sequence"/>
</dbReference>
<evidence type="ECO:0000313" key="1">
    <source>
        <dbReference type="EMBL" id="OOQ60166.1"/>
    </source>
</evidence>
<comment type="caution">
    <text evidence="1">The sequence shown here is derived from an EMBL/GenBank/DDBJ whole genome shotgun (WGS) entry which is preliminary data.</text>
</comment>
<gene>
    <name evidence="1" type="ORF">BC343_26975</name>
</gene>
<sequence>MESHLDFEEGRYFEYNTKRTHGAARVLEECVMRLKLIADLTEHCICPVCGAPDCGNELILWAQFADEKLAVIMGGDTFGSFLSRWHYEGINADDYQKLPEFIKQDNECTGWRSIHAPINKEIDAADFLRSLEVVKNSEYTLPGDEFLEIYYPVLKQFADAVISKDLTLNVLD</sequence>
<proteinExistence type="predicted"/>
<organism evidence="1 2">
    <name type="scientific">Mucilaginibacter pedocola</name>
    <dbReference type="NCBI Taxonomy" id="1792845"/>
    <lineage>
        <taxon>Bacteria</taxon>
        <taxon>Pseudomonadati</taxon>
        <taxon>Bacteroidota</taxon>
        <taxon>Sphingobacteriia</taxon>
        <taxon>Sphingobacteriales</taxon>
        <taxon>Sphingobacteriaceae</taxon>
        <taxon>Mucilaginibacter</taxon>
    </lineage>
</organism>
<keyword evidence="2" id="KW-1185">Reference proteome</keyword>